<protein>
    <recommendedName>
        <fullName evidence="2">histidine kinase</fullName>
        <ecNumber evidence="2">2.7.13.3</ecNumber>
    </recommendedName>
</protein>
<reference evidence="6" key="1">
    <citation type="submission" date="2023-03" db="EMBL/GenBank/DDBJ databases">
        <title>DFI Biobank Strains.</title>
        <authorList>
            <person name="Mostad J."/>
            <person name="Paddock L."/>
            <person name="Medina S."/>
            <person name="Waligurski E."/>
            <person name="Barat B."/>
            <person name="Smith R."/>
            <person name="Burgo V."/>
            <person name="Metcalfe C."/>
            <person name="Woodson C."/>
            <person name="Sundararajan A."/>
            <person name="Ramaswamy R."/>
            <person name="Lin H."/>
            <person name="Pamer E.G."/>
        </authorList>
    </citation>
    <scope>NUCLEOTIDE SEQUENCE</scope>
    <source>
        <strain evidence="6">DFI.9.5</strain>
    </source>
</reference>
<dbReference type="InterPro" id="IPR050736">
    <property type="entry name" value="Sensor_HK_Regulatory"/>
</dbReference>
<dbReference type="PANTHER" id="PTHR43711:SF1">
    <property type="entry name" value="HISTIDINE KINASE 1"/>
    <property type="match status" value="1"/>
</dbReference>
<feature type="non-terminal residue" evidence="6">
    <location>
        <position position="103"/>
    </location>
</feature>
<organism evidence="6 7">
    <name type="scientific">Bacteroides cellulosilyticus</name>
    <dbReference type="NCBI Taxonomy" id="246787"/>
    <lineage>
        <taxon>Bacteria</taxon>
        <taxon>Pseudomonadati</taxon>
        <taxon>Bacteroidota</taxon>
        <taxon>Bacteroidia</taxon>
        <taxon>Bacteroidales</taxon>
        <taxon>Bacteroidaceae</taxon>
        <taxon>Bacteroides</taxon>
    </lineage>
</organism>
<dbReference type="SUPFAM" id="SSF55874">
    <property type="entry name" value="ATPase domain of HSP90 chaperone/DNA topoisomerase II/histidine kinase"/>
    <property type="match status" value="1"/>
</dbReference>
<evidence type="ECO:0000256" key="1">
    <source>
        <dbReference type="ARBA" id="ARBA00000085"/>
    </source>
</evidence>
<dbReference type="InterPro" id="IPR036890">
    <property type="entry name" value="HATPase_C_sf"/>
</dbReference>
<dbReference type="Gene3D" id="3.30.565.10">
    <property type="entry name" value="Histidine kinase-like ATPase, C-terminal domain"/>
    <property type="match status" value="1"/>
</dbReference>
<proteinExistence type="predicted"/>
<keyword evidence="3" id="KW-0808">Transferase</keyword>
<dbReference type="EC" id="2.7.13.3" evidence="2"/>
<evidence type="ECO:0000313" key="6">
    <source>
        <dbReference type="EMBL" id="MDE8697906.1"/>
    </source>
</evidence>
<gene>
    <name evidence="6" type="ORF">PZH42_28100</name>
</gene>
<accession>A0AAW6M844</accession>
<dbReference type="PANTHER" id="PTHR43711">
    <property type="entry name" value="TWO-COMPONENT HISTIDINE KINASE"/>
    <property type="match status" value="1"/>
</dbReference>
<feature type="non-terminal residue" evidence="6">
    <location>
        <position position="1"/>
    </location>
</feature>
<dbReference type="GO" id="GO:0004673">
    <property type="term" value="F:protein histidine kinase activity"/>
    <property type="evidence" value="ECO:0007669"/>
    <property type="project" value="UniProtKB-EC"/>
</dbReference>
<dbReference type="EMBL" id="JARFID010000430">
    <property type="protein sequence ID" value="MDE8697906.1"/>
    <property type="molecule type" value="Genomic_DNA"/>
</dbReference>
<evidence type="ECO:0000256" key="3">
    <source>
        <dbReference type="ARBA" id="ARBA00022679"/>
    </source>
</evidence>
<name>A0AAW6M844_9BACE</name>
<evidence type="ECO:0000256" key="2">
    <source>
        <dbReference type="ARBA" id="ARBA00012438"/>
    </source>
</evidence>
<evidence type="ECO:0000313" key="7">
    <source>
        <dbReference type="Proteomes" id="UP001221924"/>
    </source>
</evidence>
<dbReference type="GO" id="GO:0000160">
    <property type="term" value="P:phosphorelay signal transduction system"/>
    <property type="evidence" value="ECO:0007669"/>
    <property type="project" value="UniProtKB-KW"/>
</dbReference>
<comment type="caution">
    <text evidence="6">The sequence shown here is derived from an EMBL/GenBank/DDBJ whole genome shotgun (WGS) entry which is preliminary data.</text>
</comment>
<keyword evidence="5" id="KW-0902">Two-component regulatory system</keyword>
<comment type="catalytic activity">
    <reaction evidence="1">
        <text>ATP + protein L-histidine = ADP + protein N-phospho-L-histidine.</text>
        <dbReference type="EC" id="2.7.13.3"/>
    </reaction>
</comment>
<keyword evidence="4 6" id="KW-0418">Kinase</keyword>
<dbReference type="RefSeq" id="WP_407933743.1">
    <property type="nucleotide sequence ID" value="NZ_JARFID010000430.1"/>
</dbReference>
<dbReference type="AlphaFoldDB" id="A0AAW6M844"/>
<dbReference type="Proteomes" id="UP001221924">
    <property type="component" value="Unassembled WGS sequence"/>
</dbReference>
<evidence type="ECO:0000256" key="5">
    <source>
        <dbReference type="ARBA" id="ARBA00023012"/>
    </source>
</evidence>
<sequence length="103" mass="11956">EKLVRYRQVMGDECEHLLTLSNRLVMLTEIDRGELELHKEEVALRPLLRDIAEKYQLKAAKTIHFDIDCEEGCSVYADSFCLREILSNLVDNAVKYSNEEVLI</sequence>
<evidence type="ECO:0000256" key="4">
    <source>
        <dbReference type="ARBA" id="ARBA00022777"/>
    </source>
</evidence>